<sequence>MFSRIYQSARALLINPAQNETFKITPKQSKKMVTSRSQSRSHSRKASIAQDLNNVNNTIKIQVSSSSKKRSKPAKEEAEETTPSAKKRKSLPVRKKDAGAPVLVKTRPVVEITARNITPQPHALSGSATKPIEIEDDEENEVEEDGEDVGDEVVQKRQEETAQEPVDKVVAKVDNTMKHKRFDSAESAPKPEFLPTPKELPEDAPNTEDDSQDSGGSEDDAPEAIGMQEAAEEIKSKELSTAKAVKEKIFANRKKRKERDEVLKKQSETAKKRKRENVFCPQPRVISPDDEQEEESIEPHLTFNDTRSLLTGRAALPNFLPAEYLDDTDSQAVMITTEKLERPKPKKTKFLDATSKQPKDCRIGTTTYRVAKPGRTNLAPKSSFQARSIKESWLRGRSGKKVEATRRPFREAFGRG</sequence>
<feature type="region of interest" description="Disordered" evidence="1">
    <location>
        <begin position="395"/>
        <end position="416"/>
    </location>
</feature>
<feature type="compositionally biased region" description="Basic and acidic residues" evidence="1">
    <location>
        <begin position="153"/>
        <end position="177"/>
    </location>
</feature>
<feature type="compositionally biased region" description="Acidic residues" evidence="1">
    <location>
        <begin position="134"/>
        <end position="151"/>
    </location>
</feature>
<feature type="compositionally biased region" description="Acidic residues" evidence="1">
    <location>
        <begin position="205"/>
        <end position="222"/>
    </location>
</feature>
<dbReference type="Proteomes" id="UP001285354">
    <property type="component" value="Unassembled WGS sequence"/>
</dbReference>
<protein>
    <submittedName>
        <fullName evidence="2">Uncharacterized protein</fullName>
    </submittedName>
</protein>
<dbReference type="GO" id="GO:0006364">
    <property type="term" value="P:rRNA processing"/>
    <property type="evidence" value="ECO:0007669"/>
    <property type="project" value="InterPro"/>
</dbReference>
<feature type="region of interest" description="Disordered" evidence="1">
    <location>
        <begin position="26"/>
        <end position="102"/>
    </location>
</feature>
<evidence type="ECO:0000256" key="1">
    <source>
        <dbReference type="SAM" id="MobiDB-lite"/>
    </source>
</evidence>
<proteinExistence type="predicted"/>
<dbReference type="GO" id="GO:0030515">
    <property type="term" value="F:snoRNA binding"/>
    <property type="evidence" value="ECO:0007669"/>
    <property type="project" value="InterPro"/>
</dbReference>
<accession>A0AAD9SW48</accession>
<feature type="compositionally biased region" description="Basic and acidic residues" evidence="1">
    <location>
        <begin position="232"/>
        <end position="250"/>
    </location>
</feature>
<dbReference type="AlphaFoldDB" id="A0AAD9SW48"/>
<keyword evidence="3" id="KW-1185">Reference proteome</keyword>
<feature type="compositionally biased region" description="Polar residues" evidence="1">
    <location>
        <begin position="50"/>
        <end position="63"/>
    </location>
</feature>
<dbReference type="EMBL" id="JAUBYV010000009">
    <property type="protein sequence ID" value="KAK2624612.1"/>
    <property type="molecule type" value="Genomic_DNA"/>
</dbReference>
<feature type="region of interest" description="Disordered" evidence="1">
    <location>
        <begin position="118"/>
        <end position="300"/>
    </location>
</feature>
<dbReference type="InterPro" id="IPR013268">
    <property type="entry name" value="UTP16"/>
</dbReference>
<gene>
    <name evidence="2" type="ORF">QTJ16_005805</name>
</gene>
<name>A0AAD9SW48_9HELO</name>
<comment type="caution">
    <text evidence="2">The sequence shown here is derived from an EMBL/GenBank/DDBJ whole genome shotgun (WGS) entry which is preliminary data.</text>
</comment>
<evidence type="ECO:0000313" key="2">
    <source>
        <dbReference type="EMBL" id="KAK2624612.1"/>
    </source>
</evidence>
<organism evidence="2 3">
    <name type="scientific">Diplocarpon rosae</name>
    <dbReference type="NCBI Taxonomy" id="946125"/>
    <lineage>
        <taxon>Eukaryota</taxon>
        <taxon>Fungi</taxon>
        <taxon>Dikarya</taxon>
        <taxon>Ascomycota</taxon>
        <taxon>Pezizomycotina</taxon>
        <taxon>Leotiomycetes</taxon>
        <taxon>Helotiales</taxon>
        <taxon>Drepanopezizaceae</taxon>
        <taxon>Diplocarpon</taxon>
    </lineage>
</organism>
<evidence type="ECO:0000313" key="3">
    <source>
        <dbReference type="Proteomes" id="UP001285354"/>
    </source>
</evidence>
<reference evidence="2" key="1">
    <citation type="submission" date="2023-06" db="EMBL/GenBank/DDBJ databases">
        <title>Draft genome of Marssonina rosae.</title>
        <authorList>
            <person name="Cheng Q."/>
        </authorList>
    </citation>
    <scope>NUCLEOTIDE SEQUENCE</scope>
    <source>
        <strain evidence="2">R4</strain>
    </source>
</reference>
<dbReference type="Pfam" id="PF08297">
    <property type="entry name" value="U3_snoRNA_assoc"/>
    <property type="match status" value="1"/>
</dbReference>
<feature type="compositionally biased region" description="Basic and acidic residues" evidence="1">
    <location>
        <begin position="258"/>
        <end position="270"/>
    </location>
</feature>